<feature type="domain" description="RNase H type-1" evidence="1">
    <location>
        <begin position="93"/>
        <end position="152"/>
    </location>
</feature>
<dbReference type="InterPro" id="IPR002156">
    <property type="entry name" value="RNaseH_domain"/>
</dbReference>
<evidence type="ECO:0000259" key="1">
    <source>
        <dbReference type="Pfam" id="PF13456"/>
    </source>
</evidence>
<dbReference type="GO" id="GO:0004523">
    <property type="term" value="F:RNA-DNA hybrid ribonuclease activity"/>
    <property type="evidence" value="ECO:0007669"/>
    <property type="project" value="InterPro"/>
</dbReference>
<dbReference type="Pfam" id="PF13456">
    <property type="entry name" value="RVT_3"/>
    <property type="match status" value="1"/>
</dbReference>
<dbReference type="InterPro" id="IPR052929">
    <property type="entry name" value="RNase_H-like_EbsB-rel"/>
</dbReference>
<sequence>MNGLNLGSTLHRLVLLIATSYITLTWDIWKYRCITIFQNKIIDVRTVADCFRKNITEIMNVGERSSDAHLIGSKIHQTIWIPPDLRNLKVNVDIKFTSPNERFGAGFICRDSKGLFTSAGTCTGSAGSSEQAECSGILSAIKWAKQQGVKRMEL</sequence>
<dbReference type="GO" id="GO:0003676">
    <property type="term" value="F:nucleic acid binding"/>
    <property type="evidence" value="ECO:0007669"/>
    <property type="project" value="InterPro"/>
</dbReference>
<evidence type="ECO:0000313" key="3">
    <source>
        <dbReference type="Proteomes" id="UP000554482"/>
    </source>
</evidence>
<reference evidence="2 3" key="1">
    <citation type="submission" date="2020-06" db="EMBL/GenBank/DDBJ databases">
        <title>Transcriptomic and genomic resources for Thalictrum thalictroides and T. hernandezii: Facilitating candidate gene discovery in an emerging model plant lineage.</title>
        <authorList>
            <person name="Arias T."/>
            <person name="Riano-Pachon D.M."/>
            <person name="Di Stilio V.S."/>
        </authorList>
    </citation>
    <scope>NUCLEOTIDE SEQUENCE [LARGE SCALE GENOMIC DNA]</scope>
    <source>
        <strain evidence="3">cv. WT478/WT964</strain>
        <tissue evidence="2">Leaves</tissue>
    </source>
</reference>
<keyword evidence="3" id="KW-1185">Reference proteome</keyword>
<name>A0A7J6XF53_THATH</name>
<protein>
    <recommendedName>
        <fullName evidence="1">RNase H type-1 domain-containing protein</fullName>
    </recommendedName>
</protein>
<organism evidence="2 3">
    <name type="scientific">Thalictrum thalictroides</name>
    <name type="common">Rue-anemone</name>
    <name type="synonym">Anemone thalictroides</name>
    <dbReference type="NCBI Taxonomy" id="46969"/>
    <lineage>
        <taxon>Eukaryota</taxon>
        <taxon>Viridiplantae</taxon>
        <taxon>Streptophyta</taxon>
        <taxon>Embryophyta</taxon>
        <taxon>Tracheophyta</taxon>
        <taxon>Spermatophyta</taxon>
        <taxon>Magnoliopsida</taxon>
        <taxon>Ranunculales</taxon>
        <taxon>Ranunculaceae</taxon>
        <taxon>Thalictroideae</taxon>
        <taxon>Thalictrum</taxon>
    </lineage>
</organism>
<comment type="caution">
    <text evidence="2">The sequence shown here is derived from an EMBL/GenBank/DDBJ whole genome shotgun (WGS) entry which is preliminary data.</text>
</comment>
<dbReference type="AlphaFoldDB" id="A0A7J6XF53"/>
<dbReference type="PANTHER" id="PTHR47074:SF11">
    <property type="entry name" value="REVERSE TRANSCRIPTASE-LIKE PROTEIN"/>
    <property type="match status" value="1"/>
</dbReference>
<accession>A0A7J6XF53</accession>
<dbReference type="EMBL" id="JABWDY010000041">
    <property type="protein sequence ID" value="KAF5208421.1"/>
    <property type="molecule type" value="Genomic_DNA"/>
</dbReference>
<dbReference type="OrthoDB" id="10650899at2759"/>
<proteinExistence type="predicted"/>
<gene>
    <name evidence="2" type="ORF">FRX31_001978</name>
</gene>
<dbReference type="PANTHER" id="PTHR47074">
    <property type="entry name" value="BNAC02G40300D PROTEIN"/>
    <property type="match status" value="1"/>
</dbReference>
<dbReference type="Proteomes" id="UP000554482">
    <property type="component" value="Unassembled WGS sequence"/>
</dbReference>
<evidence type="ECO:0000313" key="2">
    <source>
        <dbReference type="EMBL" id="KAF5208421.1"/>
    </source>
</evidence>